<evidence type="ECO:0000313" key="3">
    <source>
        <dbReference type="Proteomes" id="UP000016930"/>
    </source>
</evidence>
<keyword evidence="3" id="KW-1185">Reference proteome</keyword>
<feature type="region of interest" description="Disordered" evidence="1">
    <location>
        <begin position="124"/>
        <end position="198"/>
    </location>
</feature>
<protein>
    <submittedName>
        <fullName evidence="2">Uncharacterized protein</fullName>
    </submittedName>
</protein>
<feature type="compositionally biased region" description="Low complexity" evidence="1">
    <location>
        <begin position="127"/>
        <end position="159"/>
    </location>
</feature>
<name>M2QQP7_CERS8</name>
<dbReference type="AlphaFoldDB" id="M2QQP7"/>
<dbReference type="HOGENOM" id="CLU_1377971_0_0_1"/>
<organism evidence="2 3">
    <name type="scientific">Ceriporiopsis subvermispora (strain B)</name>
    <name type="common">White-rot fungus</name>
    <name type="synonym">Gelatoporia subvermispora</name>
    <dbReference type="NCBI Taxonomy" id="914234"/>
    <lineage>
        <taxon>Eukaryota</taxon>
        <taxon>Fungi</taxon>
        <taxon>Dikarya</taxon>
        <taxon>Basidiomycota</taxon>
        <taxon>Agaricomycotina</taxon>
        <taxon>Agaricomycetes</taxon>
        <taxon>Polyporales</taxon>
        <taxon>Gelatoporiaceae</taxon>
        <taxon>Gelatoporia</taxon>
    </lineage>
</organism>
<sequence length="198" mass="21171">MSALHAYFHLHNQQVFQRLLDGGSHGQLPVSSSSGGRSWSRPSPLSAAAQCDVNARDQLGHTDLHLAAAAQNVSAPEYVRLLLAHPDININALNKEDHWTPLHSKSMQAKLVSLENGEITDTLKSMPASAPQSTPAPTEITSTPAPTEAPAPQSAAPEPVHMMKAPKPYRVAEQKTPVRSQSTDASDHTLAALEEESA</sequence>
<dbReference type="EMBL" id="KB445794">
    <property type="protein sequence ID" value="EMD39398.1"/>
    <property type="molecule type" value="Genomic_DNA"/>
</dbReference>
<reference evidence="2 3" key="1">
    <citation type="journal article" date="2012" name="Proc. Natl. Acad. Sci. U.S.A.">
        <title>Comparative genomics of Ceriporiopsis subvermispora and Phanerochaete chrysosporium provide insight into selective ligninolysis.</title>
        <authorList>
            <person name="Fernandez-Fueyo E."/>
            <person name="Ruiz-Duenas F.J."/>
            <person name="Ferreira P."/>
            <person name="Floudas D."/>
            <person name="Hibbett D.S."/>
            <person name="Canessa P."/>
            <person name="Larrondo L.F."/>
            <person name="James T.Y."/>
            <person name="Seelenfreund D."/>
            <person name="Lobos S."/>
            <person name="Polanco R."/>
            <person name="Tello M."/>
            <person name="Honda Y."/>
            <person name="Watanabe T."/>
            <person name="Watanabe T."/>
            <person name="Ryu J.S."/>
            <person name="Kubicek C.P."/>
            <person name="Schmoll M."/>
            <person name="Gaskell J."/>
            <person name="Hammel K.E."/>
            <person name="St John F.J."/>
            <person name="Vanden Wymelenberg A."/>
            <person name="Sabat G."/>
            <person name="Splinter BonDurant S."/>
            <person name="Syed K."/>
            <person name="Yadav J.S."/>
            <person name="Doddapaneni H."/>
            <person name="Subramanian V."/>
            <person name="Lavin J.L."/>
            <person name="Oguiza J.A."/>
            <person name="Perez G."/>
            <person name="Pisabarro A.G."/>
            <person name="Ramirez L."/>
            <person name="Santoyo F."/>
            <person name="Master E."/>
            <person name="Coutinho P.M."/>
            <person name="Henrissat B."/>
            <person name="Lombard V."/>
            <person name="Magnuson J.K."/>
            <person name="Kuees U."/>
            <person name="Hori C."/>
            <person name="Igarashi K."/>
            <person name="Samejima M."/>
            <person name="Held B.W."/>
            <person name="Barry K.W."/>
            <person name="LaButti K.M."/>
            <person name="Lapidus A."/>
            <person name="Lindquist E.A."/>
            <person name="Lucas S.M."/>
            <person name="Riley R."/>
            <person name="Salamov A.A."/>
            <person name="Hoffmeister D."/>
            <person name="Schwenk D."/>
            <person name="Hadar Y."/>
            <person name="Yarden O."/>
            <person name="de Vries R.P."/>
            <person name="Wiebenga A."/>
            <person name="Stenlid J."/>
            <person name="Eastwood D."/>
            <person name="Grigoriev I.V."/>
            <person name="Berka R.M."/>
            <person name="Blanchette R.A."/>
            <person name="Kersten P."/>
            <person name="Martinez A.T."/>
            <person name="Vicuna R."/>
            <person name="Cullen D."/>
        </authorList>
    </citation>
    <scope>NUCLEOTIDE SEQUENCE [LARGE SCALE GENOMIC DNA]</scope>
    <source>
        <strain evidence="2 3">B</strain>
    </source>
</reference>
<proteinExistence type="predicted"/>
<gene>
    <name evidence="2" type="ORF">CERSUDRAFT_93430</name>
</gene>
<dbReference type="SUPFAM" id="SSF48403">
    <property type="entry name" value="Ankyrin repeat"/>
    <property type="match status" value="1"/>
</dbReference>
<accession>M2QQP7</accession>
<evidence type="ECO:0000256" key="1">
    <source>
        <dbReference type="SAM" id="MobiDB-lite"/>
    </source>
</evidence>
<dbReference type="InterPro" id="IPR036770">
    <property type="entry name" value="Ankyrin_rpt-contain_sf"/>
</dbReference>
<evidence type="ECO:0000313" key="2">
    <source>
        <dbReference type="EMBL" id="EMD39398.1"/>
    </source>
</evidence>
<dbReference type="Gene3D" id="1.25.40.20">
    <property type="entry name" value="Ankyrin repeat-containing domain"/>
    <property type="match status" value="1"/>
</dbReference>
<dbReference type="STRING" id="914234.M2QQP7"/>
<dbReference type="OrthoDB" id="1893551at2759"/>
<dbReference type="Proteomes" id="UP000016930">
    <property type="component" value="Unassembled WGS sequence"/>
</dbReference>